<organism evidence="8 10">
    <name type="scientific">Iodobacter fluviatilis</name>
    <dbReference type="NCBI Taxonomy" id="537"/>
    <lineage>
        <taxon>Bacteria</taxon>
        <taxon>Pseudomonadati</taxon>
        <taxon>Pseudomonadota</taxon>
        <taxon>Betaproteobacteria</taxon>
        <taxon>Neisseriales</taxon>
        <taxon>Chitinibacteraceae</taxon>
        <taxon>Iodobacter</taxon>
    </lineage>
</organism>
<accession>A0A377Q6W9</accession>
<dbReference type="PANTHER" id="PTHR12428">
    <property type="entry name" value="OXA1"/>
    <property type="match status" value="1"/>
</dbReference>
<protein>
    <submittedName>
        <fullName evidence="8">Membrane protein YidC 1</fullName>
    </submittedName>
    <submittedName>
        <fullName evidence="9">YidC/Oxa1 family membrane protein insertase</fullName>
    </submittedName>
</protein>
<feature type="domain" description="Membrane insertase YidC/Oxa/ALB C-terminal" evidence="7">
    <location>
        <begin position="28"/>
        <end position="204"/>
    </location>
</feature>
<keyword evidence="11" id="KW-1185">Reference proteome</keyword>
<dbReference type="RefSeq" id="WP_165928625.1">
    <property type="nucleotide sequence ID" value="NZ_CAWOLO010000002.1"/>
</dbReference>
<dbReference type="InterPro" id="IPR028055">
    <property type="entry name" value="YidC/Oxa/ALB_C"/>
</dbReference>
<dbReference type="GO" id="GO:0051205">
    <property type="term" value="P:protein insertion into membrane"/>
    <property type="evidence" value="ECO:0007669"/>
    <property type="project" value="TreeGrafter"/>
</dbReference>
<dbReference type="EMBL" id="SMBT01000002">
    <property type="protein sequence ID" value="TCU89654.1"/>
    <property type="molecule type" value="Genomic_DNA"/>
</dbReference>
<comment type="similarity">
    <text evidence="5">Belongs to the OXA1/ALB3/YidC family.</text>
</comment>
<evidence type="ECO:0000256" key="3">
    <source>
        <dbReference type="ARBA" id="ARBA00022989"/>
    </source>
</evidence>
<dbReference type="Proteomes" id="UP000255108">
    <property type="component" value="Unassembled WGS sequence"/>
</dbReference>
<dbReference type="AlphaFoldDB" id="A0A377Q6W9"/>
<evidence type="ECO:0000313" key="9">
    <source>
        <dbReference type="EMBL" id="TCU89654.1"/>
    </source>
</evidence>
<gene>
    <name evidence="8" type="primary">misCB</name>
    <name evidence="9" type="ORF">EV682_102570</name>
    <name evidence="8" type="ORF">NCTC11159_02097</name>
</gene>
<dbReference type="GO" id="GO:0032977">
    <property type="term" value="F:membrane insertase activity"/>
    <property type="evidence" value="ECO:0007669"/>
    <property type="project" value="InterPro"/>
</dbReference>
<dbReference type="PANTHER" id="PTHR12428:SF65">
    <property type="entry name" value="CYTOCHROME C OXIDASE ASSEMBLY PROTEIN COX18, MITOCHONDRIAL"/>
    <property type="match status" value="1"/>
</dbReference>
<evidence type="ECO:0000259" key="7">
    <source>
        <dbReference type="Pfam" id="PF02096"/>
    </source>
</evidence>
<name>A0A377Q6W9_9NEIS</name>
<feature type="transmembrane region" description="Helical" evidence="6">
    <location>
        <begin position="27"/>
        <end position="49"/>
    </location>
</feature>
<keyword evidence="2 5" id="KW-0812">Transmembrane</keyword>
<reference evidence="8 10" key="1">
    <citation type="submission" date="2018-06" db="EMBL/GenBank/DDBJ databases">
        <authorList>
            <consortium name="Pathogen Informatics"/>
            <person name="Doyle S."/>
        </authorList>
    </citation>
    <scope>NUCLEOTIDE SEQUENCE [LARGE SCALE GENOMIC DNA]</scope>
    <source>
        <strain evidence="8 10">NCTC11159</strain>
    </source>
</reference>
<keyword evidence="4 6" id="KW-0472">Membrane</keyword>
<sequence>MDLWALWTNVFTTSISMLTSHLGISEAFSIMLLTLCMRAAMMPLSLASAHQMHKNKLAMAELKPMQAKLSEQHKSNPKALIKQSMALYREHGISFITKAMLGNMATRSVFGMGLFHALSSISFTSKCLWLASLAKPDFILNLLTGALMFSGLILMPGAASDTTSMLVLMIPVIVSIIALSSLPAAIGIYWASTNAATIVQALLLRGMIKRAEQRLSAL</sequence>
<evidence type="ECO:0000256" key="1">
    <source>
        <dbReference type="ARBA" id="ARBA00004141"/>
    </source>
</evidence>
<comment type="subcellular location">
    <subcellularLocation>
        <location evidence="1 5">Membrane</location>
        <topology evidence="1 5">Multi-pass membrane protein</topology>
    </subcellularLocation>
</comment>
<dbReference type="GO" id="GO:0005886">
    <property type="term" value="C:plasma membrane"/>
    <property type="evidence" value="ECO:0007669"/>
    <property type="project" value="TreeGrafter"/>
</dbReference>
<evidence type="ECO:0000313" key="11">
    <source>
        <dbReference type="Proteomes" id="UP000295794"/>
    </source>
</evidence>
<feature type="transmembrane region" description="Helical" evidence="6">
    <location>
        <begin position="138"/>
        <end position="158"/>
    </location>
</feature>
<evidence type="ECO:0000313" key="10">
    <source>
        <dbReference type="Proteomes" id="UP000255108"/>
    </source>
</evidence>
<evidence type="ECO:0000256" key="4">
    <source>
        <dbReference type="ARBA" id="ARBA00023136"/>
    </source>
</evidence>
<evidence type="ECO:0000256" key="5">
    <source>
        <dbReference type="RuleBase" id="RU003945"/>
    </source>
</evidence>
<evidence type="ECO:0000313" key="8">
    <source>
        <dbReference type="EMBL" id="STQ91026.1"/>
    </source>
</evidence>
<dbReference type="Pfam" id="PF02096">
    <property type="entry name" value="60KD_IMP"/>
    <property type="match status" value="1"/>
</dbReference>
<feature type="transmembrane region" description="Helical" evidence="6">
    <location>
        <begin position="109"/>
        <end position="132"/>
    </location>
</feature>
<evidence type="ECO:0000256" key="2">
    <source>
        <dbReference type="ARBA" id="ARBA00022692"/>
    </source>
</evidence>
<dbReference type="EMBL" id="UGHR01000001">
    <property type="protein sequence ID" value="STQ91026.1"/>
    <property type="molecule type" value="Genomic_DNA"/>
</dbReference>
<dbReference type="Proteomes" id="UP000295794">
    <property type="component" value="Unassembled WGS sequence"/>
</dbReference>
<evidence type="ECO:0000256" key="6">
    <source>
        <dbReference type="SAM" id="Phobius"/>
    </source>
</evidence>
<reference evidence="9 11" key="2">
    <citation type="submission" date="2019-03" db="EMBL/GenBank/DDBJ databases">
        <title>Genomic Encyclopedia of Type Strains, Phase IV (KMG-IV): sequencing the most valuable type-strain genomes for metagenomic binning, comparative biology and taxonomic classification.</title>
        <authorList>
            <person name="Goeker M."/>
        </authorList>
    </citation>
    <scope>NUCLEOTIDE SEQUENCE [LARGE SCALE GENOMIC DNA]</scope>
    <source>
        <strain evidence="9 11">DSM 3764</strain>
    </source>
</reference>
<proteinExistence type="inferred from homology"/>
<dbReference type="NCBIfam" id="TIGR03592">
    <property type="entry name" value="yidC_oxa1_cterm"/>
    <property type="match status" value="1"/>
</dbReference>
<keyword evidence="3 6" id="KW-1133">Transmembrane helix</keyword>
<dbReference type="InterPro" id="IPR001708">
    <property type="entry name" value="YidC/ALB3/OXA1/COX18"/>
</dbReference>
<feature type="transmembrane region" description="Helical" evidence="6">
    <location>
        <begin position="165"/>
        <end position="182"/>
    </location>
</feature>